<dbReference type="CDD" id="cd00712">
    <property type="entry name" value="AsnB"/>
    <property type="match status" value="1"/>
</dbReference>
<dbReference type="EC" id="6.3.5.4" evidence="3"/>
<evidence type="ECO:0000256" key="1">
    <source>
        <dbReference type="ARBA" id="ARBA00005187"/>
    </source>
</evidence>
<evidence type="ECO:0000313" key="13">
    <source>
        <dbReference type="Proteomes" id="UP000064189"/>
    </source>
</evidence>
<dbReference type="GO" id="GO:0005524">
    <property type="term" value="F:ATP binding"/>
    <property type="evidence" value="ECO:0007669"/>
    <property type="project" value="UniProtKB-KW"/>
</dbReference>
<evidence type="ECO:0000313" key="12">
    <source>
        <dbReference type="EMBL" id="KWW17523.1"/>
    </source>
</evidence>
<keyword evidence="4 10" id="KW-0547">Nucleotide-binding</keyword>
<evidence type="ECO:0000256" key="5">
    <source>
        <dbReference type="ARBA" id="ARBA00022840"/>
    </source>
</evidence>
<evidence type="ECO:0000256" key="9">
    <source>
        <dbReference type="PIRSR" id="PIRSR001589-1"/>
    </source>
</evidence>
<proteinExistence type="inferred from homology"/>
<dbReference type="Pfam" id="PF00733">
    <property type="entry name" value="Asn_synthase"/>
    <property type="match status" value="1"/>
</dbReference>
<evidence type="ECO:0000256" key="2">
    <source>
        <dbReference type="ARBA" id="ARBA00005752"/>
    </source>
</evidence>
<dbReference type="CDD" id="cd01991">
    <property type="entry name" value="Asn_synthase_B_C"/>
    <property type="match status" value="1"/>
</dbReference>
<organism evidence="12 13">
    <name type="scientific">Peribacillus simplex</name>
    <dbReference type="NCBI Taxonomy" id="1478"/>
    <lineage>
        <taxon>Bacteria</taxon>
        <taxon>Bacillati</taxon>
        <taxon>Bacillota</taxon>
        <taxon>Bacilli</taxon>
        <taxon>Bacillales</taxon>
        <taxon>Bacillaceae</taxon>
        <taxon>Peribacillus</taxon>
    </lineage>
</organism>
<reference evidence="12 13" key="1">
    <citation type="submission" date="2015-11" db="EMBL/GenBank/DDBJ databases">
        <title>Genome Sequence of Bacillus simplex strain VanAntwerpen2.</title>
        <authorList>
            <person name="Couger M.B."/>
        </authorList>
    </citation>
    <scope>NUCLEOTIDE SEQUENCE [LARGE SCALE GENOMIC DNA]</scope>
    <source>
        <strain evidence="12 13">VanAntwerpen02</strain>
    </source>
</reference>
<evidence type="ECO:0000256" key="3">
    <source>
        <dbReference type="ARBA" id="ARBA00012737"/>
    </source>
</evidence>
<dbReference type="EMBL" id="LNNH01000027">
    <property type="protein sequence ID" value="KWW17523.1"/>
    <property type="molecule type" value="Genomic_DNA"/>
</dbReference>
<comment type="catalytic activity">
    <reaction evidence="8">
        <text>L-aspartate + L-glutamine + ATP + H2O = L-asparagine + L-glutamate + AMP + diphosphate + H(+)</text>
        <dbReference type="Rhea" id="RHEA:12228"/>
        <dbReference type="ChEBI" id="CHEBI:15377"/>
        <dbReference type="ChEBI" id="CHEBI:15378"/>
        <dbReference type="ChEBI" id="CHEBI:29985"/>
        <dbReference type="ChEBI" id="CHEBI:29991"/>
        <dbReference type="ChEBI" id="CHEBI:30616"/>
        <dbReference type="ChEBI" id="CHEBI:33019"/>
        <dbReference type="ChEBI" id="CHEBI:58048"/>
        <dbReference type="ChEBI" id="CHEBI:58359"/>
        <dbReference type="ChEBI" id="CHEBI:456215"/>
        <dbReference type="EC" id="6.3.5.4"/>
    </reaction>
</comment>
<dbReference type="GO" id="GO:0006529">
    <property type="term" value="P:asparagine biosynthetic process"/>
    <property type="evidence" value="ECO:0007669"/>
    <property type="project" value="UniProtKB-KW"/>
</dbReference>
<dbReference type="SUPFAM" id="SSF52402">
    <property type="entry name" value="Adenine nucleotide alpha hydrolases-like"/>
    <property type="match status" value="1"/>
</dbReference>
<name>A0A109MWU8_9BACI</name>
<evidence type="ECO:0000256" key="7">
    <source>
        <dbReference type="ARBA" id="ARBA00022962"/>
    </source>
</evidence>
<evidence type="ECO:0000256" key="4">
    <source>
        <dbReference type="ARBA" id="ARBA00022741"/>
    </source>
</evidence>
<comment type="caution">
    <text evidence="12">The sequence shown here is derived from an EMBL/GenBank/DDBJ whole genome shotgun (WGS) entry which is preliminary data.</text>
</comment>
<evidence type="ECO:0000256" key="10">
    <source>
        <dbReference type="PIRSR" id="PIRSR001589-2"/>
    </source>
</evidence>
<gene>
    <name evidence="12" type="ORF">AS888_21095</name>
</gene>
<evidence type="ECO:0000256" key="8">
    <source>
        <dbReference type="ARBA" id="ARBA00048741"/>
    </source>
</evidence>
<dbReference type="RefSeq" id="WP_061142664.1">
    <property type="nucleotide sequence ID" value="NZ_LNNH01000027.1"/>
</dbReference>
<feature type="active site" description="For GATase activity" evidence="9">
    <location>
        <position position="2"/>
    </location>
</feature>
<dbReference type="Gene3D" id="3.40.50.620">
    <property type="entry name" value="HUPs"/>
    <property type="match status" value="1"/>
</dbReference>
<feature type="binding site" evidence="10">
    <location>
        <position position="95"/>
    </location>
    <ligand>
        <name>L-glutamine</name>
        <dbReference type="ChEBI" id="CHEBI:58359"/>
    </ligand>
</feature>
<protein>
    <recommendedName>
        <fullName evidence="3">asparagine synthase (glutamine-hydrolyzing)</fullName>
        <ecNumber evidence="3">6.3.5.4</ecNumber>
    </recommendedName>
</protein>
<dbReference type="InterPro" id="IPR017932">
    <property type="entry name" value="GATase_2_dom"/>
</dbReference>
<dbReference type="GO" id="GO:0005829">
    <property type="term" value="C:cytosol"/>
    <property type="evidence" value="ECO:0007669"/>
    <property type="project" value="TreeGrafter"/>
</dbReference>
<dbReference type="InterPro" id="IPR014729">
    <property type="entry name" value="Rossmann-like_a/b/a_fold"/>
</dbReference>
<evidence type="ECO:0000259" key="11">
    <source>
        <dbReference type="PROSITE" id="PS51278"/>
    </source>
</evidence>
<dbReference type="AlphaFoldDB" id="A0A109MWU8"/>
<dbReference type="InterPro" id="IPR033738">
    <property type="entry name" value="AsnB_N"/>
</dbReference>
<dbReference type="Proteomes" id="UP000064189">
    <property type="component" value="Unassembled WGS sequence"/>
</dbReference>
<comment type="pathway">
    <text evidence="1">Amino-acid biosynthesis; L-asparagine biosynthesis; L-asparagine from L-aspartate (L-Gln route): step 1/1.</text>
</comment>
<dbReference type="PANTHER" id="PTHR43284">
    <property type="entry name" value="ASPARAGINE SYNTHETASE (GLUTAMINE-HYDROLYZING)"/>
    <property type="match status" value="1"/>
</dbReference>
<accession>A0A109MWU8</accession>
<keyword evidence="6 9" id="KW-0061">Asparagine biosynthesis</keyword>
<dbReference type="InterPro" id="IPR001962">
    <property type="entry name" value="Asn_synthase"/>
</dbReference>
<dbReference type="PROSITE" id="PS51278">
    <property type="entry name" value="GATASE_TYPE_2"/>
    <property type="match status" value="1"/>
</dbReference>
<dbReference type="NCBIfam" id="TIGR01536">
    <property type="entry name" value="asn_synth_AEB"/>
    <property type="match status" value="1"/>
</dbReference>
<keyword evidence="9" id="KW-0028">Amino-acid biosynthesis</keyword>
<dbReference type="InterPro" id="IPR051786">
    <property type="entry name" value="ASN_synthetase/amidase"/>
</dbReference>
<dbReference type="PIRSF" id="PIRSF001589">
    <property type="entry name" value="Asn_synthetase_glu-h"/>
    <property type="match status" value="1"/>
</dbReference>
<dbReference type="PANTHER" id="PTHR43284:SF1">
    <property type="entry name" value="ASPARAGINE SYNTHETASE"/>
    <property type="match status" value="1"/>
</dbReference>
<feature type="domain" description="Glutamine amidotransferase type-2" evidence="11">
    <location>
        <begin position="2"/>
        <end position="213"/>
    </location>
</feature>
<dbReference type="InterPro" id="IPR029055">
    <property type="entry name" value="Ntn_hydrolases_N"/>
</dbReference>
<keyword evidence="13" id="KW-1185">Reference proteome</keyword>
<evidence type="ECO:0000256" key="6">
    <source>
        <dbReference type="ARBA" id="ARBA00022888"/>
    </source>
</evidence>
<keyword evidence="5 10" id="KW-0067">ATP-binding</keyword>
<dbReference type="GO" id="GO:0004066">
    <property type="term" value="F:asparagine synthase (glutamine-hydrolyzing) activity"/>
    <property type="evidence" value="ECO:0007669"/>
    <property type="project" value="UniProtKB-EC"/>
</dbReference>
<dbReference type="Gene3D" id="3.60.20.10">
    <property type="entry name" value="Glutamine Phosphoribosylpyrophosphate, subunit 1, domain 1"/>
    <property type="match status" value="1"/>
</dbReference>
<keyword evidence="7 9" id="KW-0315">Glutamine amidotransferase</keyword>
<comment type="similarity">
    <text evidence="2">Belongs to the asparagine synthetase family.</text>
</comment>
<dbReference type="InterPro" id="IPR006426">
    <property type="entry name" value="Asn_synth_AEB"/>
</dbReference>
<dbReference type="Pfam" id="PF13537">
    <property type="entry name" value="GATase_7"/>
    <property type="match status" value="1"/>
</dbReference>
<sequence length="591" mass="67413">MCGISGFFGREDNKPIYVKTCLNEMEHRGPDDCSIVELDEIVMGTVRLSIRDSSEKANQPFVSSSGRWIITFNGELNNFQQLRHELNRCWVTECDTEVLAELFETYGKEGVRKLKGMYAIAAFDTYTDKLFLARDFPGIKPLYWTKTEIGAYIYASEFPALLNTLKALDEDCKMTEAQVYEYLMYRDTLLEPNTLINSIKKVSPGEILELSLDKEALSDKMSGVHEKNEPLDLERLFTKAITSVIELKQKMGMFLSGGVDSSTVLSEMVSQGAEVEAFTLRYEKTGEFSYSEVPFSKYVCEFLNVPLHEVILTEKDFIELLPQALANQDGLSMDPTIVAYYALGEAAEKRGLKVVITGTGSDEIFGSYDWLHSDSIERFDHWMKSATTKSLLRMDEQVWKNISDSSFLDRKHKIETFMSVGGNLGDAIRLFGFYHLEADALPRVDLGTMNSSVECRVPLLDQDFVQAALSMSPDKEKSLFRSLSKNRIPIEIQQRPKCGFPHPVFIWMKHGQLGRVAYDFLKISQLKDVINFEELDKFLNDGSSLLGRNPSARLYDVGSSFWYIYSFALWCEIHKVRLPNLKKCKEVYYEN</sequence>
<dbReference type="SUPFAM" id="SSF56235">
    <property type="entry name" value="N-terminal nucleophile aminohydrolases (Ntn hydrolases)"/>
    <property type="match status" value="1"/>
</dbReference>